<name>A0A4Y9QK93_9BACT</name>
<dbReference type="EMBL" id="SPSB01000004">
    <property type="protein sequence ID" value="TFV93109.1"/>
    <property type="molecule type" value="Genomic_DNA"/>
</dbReference>
<accession>A0A4Y9QK93</accession>
<evidence type="ECO:0000313" key="2">
    <source>
        <dbReference type="EMBL" id="TFV93109.1"/>
    </source>
</evidence>
<sequence>MRKAIAICLLLFFGIPAFSQVEFESRFEIESDYFDPHFEMVRYGENLVAFRTLAKRAFSVDRIFQYIIFDAALNTEKGLIELPVQPGYDLIGYDLDGDFLYALFQRGTGISGEKYVLKIDLVGLDAFEYSVENLLDLELAEFLVQNNRVIFMGSANMRPVVQVYGLDDKTIHTVQGVYGNDTQILQIRKMPEIEAFEVVLSRKGQYRDKEVILNTYDLLGNLLREIRIDQFGDEDQEIIEALVVQEDLYRKAMIGSFGLARRDSYLGMYRTEINEFGEYDTRLYTLEDFPNFFNYLDEKGKAKKDAEVLKQVDRDKIPSIRNVYSIREVRQESDGLYVFFDHYNIINSRGINRGWPFSPTGMYRYDRWSRMNYSQDYWDPITVRRFNQGPLQINTEFSYISAHFVKLGEDGRVVWDNSATYDDLLTDLPEPFGEIAIVGDEFYHAYVRNDKIRLAYIKSGEKKFDNIDFELKLVNENERIADTDMTSLRLVYWYDRYFLLTGNQRIRYQKENGQAATREVYFFTKVMVSGDLYQPEQVED</sequence>
<evidence type="ECO:0000256" key="1">
    <source>
        <dbReference type="SAM" id="SignalP"/>
    </source>
</evidence>
<dbReference type="Proteomes" id="UP000297647">
    <property type="component" value="Unassembled WGS sequence"/>
</dbReference>
<protein>
    <submittedName>
        <fullName evidence="2">Transcriptional regulator</fullName>
    </submittedName>
</protein>
<feature type="chain" id="PRO_5021421016" evidence="1">
    <location>
        <begin position="20"/>
        <end position="540"/>
    </location>
</feature>
<keyword evidence="3" id="KW-1185">Reference proteome</keyword>
<keyword evidence="1" id="KW-0732">Signal</keyword>
<dbReference type="OrthoDB" id="1059469at2"/>
<reference evidence="2 3" key="1">
    <citation type="submission" date="2019-03" db="EMBL/GenBank/DDBJ databases">
        <title>Algoriphagus sp. nov, a new strain isolated from root system soil of mangrove plant Kandelia.</title>
        <authorList>
            <person name="Yin Q."/>
            <person name="Wang K."/>
            <person name="Song Z."/>
        </authorList>
    </citation>
    <scope>NUCLEOTIDE SEQUENCE [LARGE SCALE GENOMIC DNA]</scope>
    <source>
        <strain evidence="2 3">XY-J91</strain>
    </source>
</reference>
<feature type="signal peptide" evidence="1">
    <location>
        <begin position="1"/>
        <end position="19"/>
    </location>
</feature>
<dbReference type="RefSeq" id="WP_135074665.1">
    <property type="nucleotide sequence ID" value="NZ_SPSB01000004.1"/>
</dbReference>
<gene>
    <name evidence="2" type="ORF">E4S40_12645</name>
</gene>
<organism evidence="2 3">
    <name type="scientific">Algoriphagus kandeliae</name>
    <dbReference type="NCBI Taxonomy" id="2562278"/>
    <lineage>
        <taxon>Bacteria</taxon>
        <taxon>Pseudomonadati</taxon>
        <taxon>Bacteroidota</taxon>
        <taxon>Cytophagia</taxon>
        <taxon>Cytophagales</taxon>
        <taxon>Cyclobacteriaceae</taxon>
        <taxon>Algoriphagus</taxon>
    </lineage>
</organism>
<evidence type="ECO:0000313" key="3">
    <source>
        <dbReference type="Proteomes" id="UP000297647"/>
    </source>
</evidence>
<dbReference type="AlphaFoldDB" id="A0A4Y9QK93"/>
<comment type="caution">
    <text evidence="2">The sequence shown here is derived from an EMBL/GenBank/DDBJ whole genome shotgun (WGS) entry which is preliminary data.</text>
</comment>
<proteinExistence type="predicted"/>